<evidence type="ECO:0008006" key="3">
    <source>
        <dbReference type="Google" id="ProtNLM"/>
    </source>
</evidence>
<organism evidence="1 2">
    <name type="scientific">Phytobacter palmae</name>
    <dbReference type="NCBI Taxonomy" id="1855371"/>
    <lineage>
        <taxon>Bacteria</taxon>
        <taxon>Pseudomonadati</taxon>
        <taxon>Pseudomonadota</taxon>
        <taxon>Gammaproteobacteria</taxon>
        <taxon>Enterobacterales</taxon>
        <taxon>Enterobacteriaceae</taxon>
        <taxon>Phytobacter</taxon>
    </lineage>
</organism>
<dbReference type="EMBL" id="JBCIVJ010000044">
    <property type="protein sequence ID" value="MEN0582266.1"/>
    <property type="molecule type" value="Genomic_DNA"/>
</dbReference>
<evidence type="ECO:0000313" key="2">
    <source>
        <dbReference type="Proteomes" id="UP001411173"/>
    </source>
</evidence>
<dbReference type="PROSITE" id="PS51257">
    <property type="entry name" value="PROKAR_LIPOPROTEIN"/>
    <property type="match status" value="1"/>
</dbReference>
<sequence>MRKIFLCVLGALIISGCTSPKYNYTPKTESFSEPSIGTVNTAYVGDSLVSQGVKITLDGIRVTSPANVSMAYTITPGDFKKIGEDAGKEFYQPFGTQAGGVDKAALADMWQAIMVKNDGKQTLCVITIFSAAVCESGMPFKKVEMSTASDAAFQQTLLYNGRVGNKINIGYREASSNMARPAFNNDVEYDLSESKVIGYKGARIEIIEATNQSIKYKVLSNFR</sequence>
<dbReference type="RefSeq" id="WP_343195001.1">
    <property type="nucleotide sequence ID" value="NZ_JBCIVJ010000044.1"/>
</dbReference>
<dbReference type="Proteomes" id="UP001411173">
    <property type="component" value="Unassembled WGS sequence"/>
</dbReference>
<keyword evidence="2" id="KW-1185">Reference proteome</keyword>
<proteinExistence type="predicted"/>
<reference evidence="1 2" key="1">
    <citation type="submission" date="2024-02" db="EMBL/GenBank/DDBJ databases">
        <title>Whole genome of MDR Enterobacteriaceae from southern Thailand.</title>
        <authorList>
            <person name="Surachat K."/>
        </authorList>
    </citation>
    <scope>NUCLEOTIDE SEQUENCE [LARGE SCALE GENOMIC DNA]</scope>
    <source>
        <strain evidence="1 2">PSU_29</strain>
    </source>
</reference>
<protein>
    <recommendedName>
        <fullName evidence="3">Lipoprotein</fullName>
    </recommendedName>
</protein>
<gene>
    <name evidence="1" type="ORF">AAIG39_25180</name>
</gene>
<name>A0ABU9VC73_9ENTR</name>
<evidence type="ECO:0000313" key="1">
    <source>
        <dbReference type="EMBL" id="MEN0582266.1"/>
    </source>
</evidence>
<accession>A0ABU9VC73</accession>
<comment type="caution">
    <text evidence="1">The sequence shown here is derived from an EMBL/GenBank/DDBJ whole genome shotgun (WGS) entry which is preliminary data.</text>
</comment>